<dbReference type="EMBL" id="PYGA01000030">
    <property type="protein sequence ID" value="PSK88068.1"/>
    <property type="molecule type" value="Genomic_DNA"/>
</dbReference>
<feature type="domain" description="NAD(P)-binding" evidence="1">
    <location>
        <begin position="10"/>
        <end position="177"/>
    </location>
</feature>
<protein>
    <submittedName>
        <fullName evidence="2">Uncharacterized protein YbjT (DUF2867 family)</fullName>
    </submittedName>
</protein>
<dbReference type="Pfam" id="PF13460">
    <property type="entry name" value="NAD_binding_10"/>
    <property type="match status" value="1"/>
</dbReference>
<organism evidence="2 3">
    <name type="scientific">Murinocardiopsis flavida</name>
    <dbReference type="NCBI Taxonomy" id="645275"/>
    <lineage>
        <taxon>Bacteria</taxon>
        <taxon>Bacillati</taxon>
        <taxon>Actinomycetota</taxon>
        <taxon>Actinomycetes</taxon>
        <taxon>Streptosporangiales</taxon>
        <taxon>Nocardiopsidaceae</taxon>
        <taxon>Murinocardiopsis</taxon>
    </lineage>
</organism>
<dbReference type="InterPro" id="IPR016040">
    <property type="entry name" value="NAD(P)-bd_dom"/>
</dbReference>
<sequence>MTSPTTLVLGGTGITGRRVVQHLRAQGTPARAASRSGDTTFDWTDRATWRPALDGADAAYIVALDTTPSPTPAFVAEAVASGVERLVLLSARGVDVPGYFAPGFDGAPPHLAGEAAVRDSGVPWTILRPGWFAQNFSEGVFRDGVLAGELALPTGDGAGAFVDADDIAAVAVAALTGPGHAGEVYELSGPRALTIDGVLAAIAAAGGPTARYVPASDAEFRKRLVAEWGDEEAADLWTSALHPIRTSQEAPATDGVKRALGREPRGIEEFAAAAVAAGAWRG</sequence>
<dbReference type="PANTHER" id="PTHR43162">
    <property type="match status" value="1"/>
</dbReference>
<accession>A0A2P8CSX7</accession>
<evidence type="ECO:0000259" key="1">
    <source>
        <dbReference type="Pfam" id="PF13460"/>
    </source>
</evidence>
<keyword evidence="3" id="KW-1185">Reference proteome</keyword>
<dbReference type="AlphaFoldDB" id="A0A2P8CSX7"/>
<name>A0A2P8CSX7_9ACTN</name>
<comment type="caution">
    <text evidence="2">The sequence shown here is derived from an EMBL/GenBank/DDBJ whole genome shotgun (WGS) entry which is preliminary data.</text>
</comment>
<dbReference type="InterPro" id="IPR036291">
    <property type="entry name" value="NAD(P)-bd_dom_sf"/>
</dbReference>
<dbReference type="OrthoDB" id="4457504at2"/>
<proteinExistence type="predicted"/>
<gene>
    <name evidence="2" type="ORF">CLV63_13030</name>
</gene>
<reference evidence="2 3" key="1">
    <citation type="submission" date="2018-03" db="EMBL/GenBank/DDBJ databases">
        <title>Genomic Encyclopedia of Archaeal and Bacterial Type Strains, Phase II (KMG-II): from individual species to whole genera.</title>
        <authorList>
            <person name="Goeker M."/>
        </authorList>
    </citation>
    <scope>NUCLEOTIDE SEQUENCE [LARGE SCALE GENOMIC DNA]</scope>
    <source>
        <strain evidence="2 3">DSM 45312</strain>
    </source>
</reference>
<dbReference type="Proteomes" id="UP000240542">
    <property type="component" value="Unassembled WGS sequence"/>
</dbReference>
<dbReference type="Gene3D" id="3.40.50.720">
    <property type="entry name" value="NAD(P)-binding Rossmann-like Domain"/>
    <property type="match status" value="1"/>
</dbReference>
<dbReference type="Gene3D" id="3.90.25.10">
    <property type="entry name" value="UDP-galactose 4-epimerase, domain 1"/>
    <property type="match status" value="1"/>
</dbReference>
<evidence type="ECO:0000313" key="2">
    <source>
        <dbReference type="EMBL" id="PSK88068.1"/>
    </source>
</evidence>
<dbReference type="SUPFAM" id="SSF51735">
    <property type="entry name" value="NAD(P)-binding Rossmann-fold domains"/>
    <property type="match status" value="1"/>
</dbReference>
<dbReference type="PANTHER" id="PTHR43162:SF1">
    <property type="entry name" value="PRESTALK A DIFFERENTIATION PROTEIN A"/>
    <property type="match status" value="1"/>
</dbReference>
<dbReference type="InterPro" id="IPR051604">
    <property type="entry name" value="Ergot_Alk_Oxidoreductase"/>
</dbReference>
<evidence type="ECO:0000313" key="3">
    <source>
        <dbReference type="Proteomes" id="UP000240542"/>
    </source>
</evidence>
<dbReference type="RefSeq" id="WP_106586471.1">
    <property type="nucleotide sequence ID" value="NZ_PYGA01000030.1"/>
</dbReference>